<protein>
    <recommendedName>
        <fullName evidence="6">GtrA/DPMS transmembrane domain-containing protein</fullName>
    </recommendedName>
</protein>
<dbReference type="eggNOG" id="COG2246">
    <property type="taxonomic scope" value="Bacteria"/>
</dbReference>
<dbReference type="Pfam" id="PF04138">
    <property type="entry name" value="GtrA_DPMS_TM"/>
    <property type="match status" value="1"/>
</dbReference>
<evidence type="ECO:0000256" key="4">
    <source>
        <dbReference type="ARBA" id="ARBA00023136"/>
    </source>
</evidence>
<evidence type="ECO:0000259" key="6">
    <source>
        <dbReference type="Pfam" id="PF04138"/>
    </source>
</evidence>
<reference evidence="7 8" key="1">
    <citation type="submission" date="2008-06" db="EMBL/GenBank/DDBJ databases">
        <title>Complete sequence of Stenotrophomonas maltophilia R551-3.</title>
        <authorList>
            <consortium name="US DOE Joint Genome Institute"/>
            <person name="Lucas S."/>
            <person name="Copeland A."/>
            <person name="Lapidus A."/>
            <person name="Glavina del Rio T."/>
            <person name="Dalin E."/>
            <person name="Tice H."/>
            <person name="Pitluck S."/>
            <person name="Chain P."/>
            <person name="Malfatti S."/>
            <person name="Shin M."/>
            <person name="Vergez L."/>
            <person name="Lang D."/>
            <person name="Schmutz J."/>
            <person name="Larimer F."/>
            <person name="Land M."/>
            <person name="Hauser L."/>
            <person name="Kyrpides N."/>
            <person name="Mikhailova N."/>
            <person name="Taghavi S."/>
            <person name="Monchy S."/>
            <person name="Newman L."/>
            <person name="Vangronsveld J."/>
            <person name="van der Lelie D."/>
            <person name="Richardson P."/>
        </authorList>
    </citation>
    <scope>NUCLEOTIDE SEQUENCE [LARGE SCALE GENOMIC DNA]</scope>
    <source>
        <strain evidence="7 8">R551-3</strain>
    </source>
</reference>
<feature type="domain" description="GtrA/DPMS transmembrane" evidence="6">
    <location>
        <begin position="13"/>
        <end position="131"/>
    </location>
</feature>
<name>B4SIJ7_STRM5</name>
<evidence type="ECO:0000256" key="3">
    <source>
        <dbReference type="ARBA" id="ARBA00022989"/>
    </source>
</evidence>
<dbReference type="EMBL" id="CP001111">
    <property type="protein sequence ID" value="ACF50202.1"/>
    <property type="molecule type" value="Genomic_DNA"/>
</dbReference>
<dbReference type="HOGENOM" id="CLU_1891670_0_0_6"/>
<gene>
    <name evidence="7" type="ordered locus">Smal_0497</name>
</gene>
<dbReference type="KEGG" id="smt:Smal_0497"/>
<comment type="subcellular location">
    <subcellularLocation>
        <location evidence="1">Membrane</location>
        <topology evidence="1">Multi-pass membrane protein</topology>
    </subcellularLocation>
</comment>
<keyword evidence="3 5" id="KW-1133">Transmembrane helix</keyword>
<evidence type="ECO:0000256" key="1">
    <source>
        <dbReference type="ARBA" id="ARBA00004141"/>
    </source>
</evidence>
<feature type="transmembrane region" description="Helical" evidence="5">
    <location>
        <begin position="7"/>
        <end position="32"/>
    </location>
</feature>
<dbReference type="GO" id="GO:0016020">
    <property type="term" value="C:membrane"/>
    <property type="evidence" value="ECO:0007669"/>
    <property type="project" value="UniProtKB-SubCell"/>
</dbReference>
<dbReference type="AlphaFoldDB" id="B4SIJ7"/>
<dbReference type="OrthoDB" id="565050at2"/>
<dbReference type="NCBIfam" id="NF037976">
    <property type="entry name" value="gtrA_1"/>
    <property type="match status" value="1"/>
</dbReference>
<evidence type="ECO:0000256" key="2">
    <source>
        <dbReference type="ARBA" id="ARBA00022692"/>
    </source>
</evidence>
<accession>B4SIJ7</accession>
<feature type="transmembrane region" description="Helical" evidence="5">
    <location>
        <begin position="105"/>
        <end position="123"/>
    </location>
</feature>
<dbReference type="RefSeq" id="WP_012509974.1">
    <property type="nucleotide sequence ID" value="NC_011071.1"/>
</dbReference>
<dbReference type="InterPro" id="IPR007267">
    <property type="entry name" value="GtrA_DPMS_TM"/>
</dbReference>
<dbReference type="STRING" id="391008.Smal_0497"/>
<evidence type="ECO:0000313" key="8">
    <source>
        <dbReference type="Proteomes" id="UP000001867"/>
    </source>
</evidence>
<keyword evidence="2 5" id="KW-0812">Transmembrane</keyword>
<keyword evidence="4 5" id="KW-0472">Membrane</keyword>
<sequence precursor="true">MSRSRLIFAYSSFAAASILVNIGTQALAVLLYQGPYSVPASVVLGTATGLLCKYFLDKHFIFGHSSESASQEAKTFTLYVVMGLATTLIFWGTEAAFHFIFEEDAMRYVGGIIGLSIGYAVKYRLDSHFVFKKTAVPGRRHD</sequence>
<dbReference type="Proteomes" id="UP000001867">
    <property type="component" value="Chromosome"/>
</dbReference>
<evidence type="ECO:0000256" key="5">
    <source>
        <dbReference type="SAM" id="Phobius"/>
    </source>
</evidence>
<dbReference type="GO" id="GO:0000271">
    <property type="term" value="P:polysaccharide biosynthetic process"/>
    <property type="evidence" value="ECO:0007669"/>
    <property type="project" value="InterPro"/>
</dbReference>
<evidence type="ECO:0000313" key="7">
    <source>
        <dbReference type="EMBL" id="ACF50202.1"/>
    </source>
</evidence>
<proteinExistence type="predicted"/>
<organism evidence="7 8">
    <name type="scientific">Stenotrophomonas maltophilia (strain R551-3)</name>
    <dbReference type="NCBI Taxonomy" id="391008"/>
    <lineage>
        <taxon>Bacteria</taxon>
        <taxon>Pseudomonadati</taxon>
        <taxon>Pseudomonadota</taxon>
        <taxon>Gammaproteobacteria</taxon>
        <taxon>Lysobacterales</taxon>
        <taxon>Lysobacteraceae</taxon>
        <taxon>Stenotrophomonas</taxon>
        <taxon>Stenotrophomonas maltophilia group</taxon>
    </lineage>
</organism>
<feature type="transmembrane region" description="Helical" evidence="5">
    <location>
        <begin position="76"/>
        <end position="93"/>
    </location>
</feature>
<feature type="transmembrane region" description="Helical" evidence="5">
    <location>
        <begin position="38"/>
        <end position="56"/>
    </location>
</feature>